<proteinExistence type="inferred from homology"/>
<dbReference type="GO" id="GO:0016042">
    <property type="term" value="P:lipid catabolic process"/>
    <property type="evidence" value="ECO:0007669"/>
    <property type="project" value="UniProtKB-KW"/>
</dbReference>
<keyword evidence="5" id="KW-0442">Lipid degradation</keyword>
<keyword evidence="6" id="KW-0443">Lipid metabolism</keyword>
<dbReference type="EC" id="3.1.4.4" evidence="3"/>
<evidence type="ECO:0000256" key="3">
    <source>
        <dbReference type="ARBA" id="ARBA00012027"/>
    </source>
</evidence>
<dbReference type="InterPro" id="IPR051406">
    <property type="entry name" value="PLD_domain"/>
</dbReference>
<keyword evidence="4" id="KW-0378">Hydrolase</keyword>
<dbReference type="Gene3D" id="3.30.870.10">
    <property type="entry name" value="Endonuclease Chain A"/>
    <property type="match status" value="1"/>
</dbReference>
<evidence type="ECO:0000256" key="6">
    <source>
        <dbReference type="ARBA" id="ARBA00023098"/>
    </source>
</evidence>
<evidence type="ECO:0000256" key="1">
    <source>
        <dbReference type="ARBA" id="ARBA00000798"/>
    </source>
</evidence>
<dbReference type="KEGG" id="talb:FTW19_18395"/>
<reference evidence="10 11" key="1">
    <citation type="submission" date="2019-08" db="EMBL/GenBank/DDBJ databases">
        <title>Complete genome sequence of Terriglobus albidus strain ORNL.</title>
        <authorList>
            <person name="Podar M."/>
        </authorList>
    </citation>
    <scope>NUCLEOTIDE SEQUENCE [LARGE SCALE GENOMIC DNA]</scope>
    <source>
        <strain evidence="10 11">ORNL</strain>
    </source>
</reference>
<feature type="signal peptide" evidence="8">
    <location>
        <begin position="1"/>
        <end position="20"/>
    </location>
</feature>
<dbReference type="GO" id="GO:0006793">
    <property type="term" value="P:phosphorus metabolic process"/>
    <property type="evidence" value="ECO:0007669"/>
    <property type="project" value="UniProtKB-ARBA"/>
</dbReference>
<comment type="similarity">
    <text evidence="2">Belongs to the phospholipase D family.</text>
</comment>
<keyword evidence="11" id="KW-1185">Reference proteome</keyword>
<dbReference type="PANTHER" id="PTHR43856">
    <property type="entry name" value="CARDIOLIPIN HYDROLASE"/>
    <property type="match status" value="1"/>
</dbReference>
<evidence type="ECO:0000256" key="5">
    <source>
        <dbReference type="ARBA" id="ARBA00022963"/>
    </source>
</evidence>
<comment type="catalytic activity">
    <reaction evidence="1">
        <text>a 1,2-diacyl-sn-glycero-3-phosphocholine + H2O = a 1,2-diacyl-sn-glycero-3-phosphate + choline + H(+)</text>
        <dbReference type="Rhea" id="RHEA:14445"/>
        <dbReference type="ChEBI" id="CHEBI:15354"/>
        <dbReference type="ChEBI" id="CHEBI:15377"/>
        <dbReference type="ChEBI" id="CHEBI:15378"/>
        <dbReference type="ChEBI" id="CHEBI:57643"/>
        <dbReference type="ChEBI" id="CHEBI:58608"/>
        <dbReference type="EC" id="3.1.4.4"/>
    </reaction>
</comment>
<protein>
    <recommendedName>
        <fullName evidence="3">phospholipase D</fullName>
        <ecNumber evidence="3">3.1.4.4</ecNumber>
    </recommendedName>
</protein>
<evidence type="ECO:0000256" key="4">
    <source>
        <dbReference type="ARBA" id="ARBA00022801"/>
    </source>
</evidence>
<dbReference type="CDD" id="cd09116">
    <property type="entry name" value="PLDc_Nuc_like"/>
    <property type="match status" value="1"/>
</dbReference>
<feature type="chain" id="PRO_5023046236" description="phospholipase D" evidence="8">
    <location>
        <begin position="21"/>
        <end position="209"/>
    </location>
</feature>
<dbReference type="Proteomes" id="UP000321820">
    <property type="component" value="Chromosome"/>
</dbReference>
<evidence type="ECO:0000313" key="11">
    <source>
        <dbReference type="Proteomes" id="UP000321820"/>
    </source>
</evidence>
<name>A0A5B9EG61_9BACT</name>
<feature type="region of interest" description="Disordered" evidence="7">
    <location>
        <begin position="96"/>
        <end position="120"/>
    </location>
</feature>
<accession>A0A5B9EG61</accession>
<dbReference type="OrthoDB" id="9814092at2"/>
<dbReference type="InterPro" id="IPR025202">
    <property type="entry name" value="PLD-like_dom"/>
</dbReference>
<dbReference type="PANTHER" id="PTHR43856:SF1">
    <property type="entry name" value="MITOCHONDRIAL CARDIOLIPIN HYDROLASE"/>
    <property type="match status" value="1"/>
</dbReference>
<dbReference type="RefSeq" id="WP_147649050.1">
    <property type="nucleotide sequence ID" value="NZ_CP042806.1"/>
</dbReference>
<dbReference type="PROSITE" id="PS51257">
    <property type="entry name" value="PROKAR_LIPOPROTEIN"/>
    <property type="match status" value="1"/>
</dbReference>
<dbReference type="GO" id="GO:0016891">
    <property type="term" value="F:RNA endonuclease activity producing 5'-phosphomonoesters, hydrolytic mechanism"/>
    <property type="evidence" value="ECO:0007669"/>
    <property type="project" value="TreeGrafter"/>
</dbReference>
<evidence type="ECO:0000313" key="10">
    <source>
        <dbReference type="EMBL" id="QEE29780.1"/>
    </source>
</evidence>
<evidence type="ECO:0000259" key="9">
    <source>
        <dbReference type="PROSITE" id="PS50035"/>
    </source>
</evidence>
<dbReference type="SUPFAM" id="SSF56024">
    <property type="entry name" value="Phospholipase D/nuclease"/>
    <property type="match status" value="1"/>
</dbReference>
<evidence type="ECO:0000256" key="8">
    <source>
        <dbReference type="SAM" id="SignalP"/>
    </source>
</evidence>
<organism evidence="10 11">
    <name type="scientific">Terriglobus albidus</name>
    <dbReference type="NCBI Taxonomy" id="1592106"/>
    <lineage>
        <taxon>Bacteria</taxon>
        <taxon>Pseudomonadati</taxon>
        <taxon>Acidobacteriota</taxon>
        <taxon>Terriglobia</taxon>
        <taxon>Terriglobales</taxon>
        <taxon>Acidobacteriaceae</taxon>
        <taxon>Terriglobus</taxon>
    </lineage>
</organism>
<keyword evidence="8" id="KW-0732">Signal</keyword>
<dbReference type="EMBL" id="CP042806">
    <property type="protein sequence ID" value="QEE29780.1"/>
    <property type="molecule type" value="Genomic_DNA"/>
</dbReference>
<evidence type="ECO:0000256" key="7">
    <source>
        <dbReference type="SAM" id="MobiDB-lite"/>
    </source>
</evidence>
<dbReference type="InterPro" id="IPR001736">
    <property type="entry name" value="PLipase_D/transphosphatidylase"/>
</dbReference>
<dbReference type="PROSITE" id="PS50035">
    <property type="entry name" value="PLD"/>
    <property type="match status" value="1"/>
</dbReference>
<dbReference type="Pfam" id="PF13091">
    <property type="entry name" value="PLDc_2"/>
    <property type="match status" value="1"/>
</dbReference>
<dbReference type="AlphaFoldDB" id="A0A5B9EG61"/>
<feature type="domain" description="PLD phosphodiesterase" evidence="9">
    <location>
        <begin position="142"/>
        <end position="169"/>
    </location>
</feature>
<sequence length="209" mass="23008">MNARCTLFLPLVLLTGCTQLSGVTPTPTNIPAEIHYSPAENLEHLDVDLIGQARKSIDMNAYALTDLAIADALVAAANRGVRIRIYRDNTQTDGELARANKVKNSRARNTDNDEDSDDTGDANSALLRLAHTSNVQVLVKHSRTLMHLKAYCVDGRFVRTGSANFSPTGEKRQDNDLIILRDGASIQHFQNNFNTLWARPDNESLPAQP</sequence>
<gene>
    <name evidence="10" type="ORF">FTW19_18395</name>
</gene>
<evidence type="ECO:0000256" key="2">
    <source>
        <dbReference type="ARBA" id="ARBA00008664"/>
    </source>
</evidence>
<dbReference type="GO" id="GO:0004630">
    <property type="term" value="F:phospholipase D activity"/>
    <property type="evidence" value="ECO:0007669"/>
    <property type="project" value="UniProtKB-EC"/>
</dbReference>